<keyword evidence="4" id="KW-1185">Reference proteome</keyword>
<proteinExistence type="predicted"/>
<evidence type="ECO:0000313" key="3">
    <source>
        <dbReference type="EMBL" id="QWV95848.1"/>
    </source>
</evidence>
<sequence>MDKGCEQYLKYDLYRYFYDEEDSPDISLIKKIKIILLTQAIWTLIVYRAGFWCVRNRERYGGLPKLALPFLTILQKFAEVATGMEVPFTARIGRGLYIGHFGQVILSTRTVMGEFCNISQGVTIGQAGRGGEQHTPVIGNRVYIAPGAKIFGKLNIGNNVAIGANAVVTKDLPDNAVAVGIPAKIIHYGSSRDFIVFDEKRMGLRDSDAAG</sequence>
<keyword evidence="1" id="KW-0808">Transferase</keyword>
<evidence type="ECO:0008006" key="5">
    <source>
        <dbReference type="Google" id="ProtNLM"/>
    </source>
</evidence>
<organism evidence="3 4">
    <name type="scientific">Geomonas diazotrophica</name>
    <dbReference type="NCBI Taxonomy" id="2843197"/>
    <lineage>
        <taxon>Bacteria</taxon>
        <taxon>Pseudomonadati</taxon>
        <taxon>Thermodesulfobacteriota</taxon>
        <taxon>Desulfuromonadia</taxon>
        <taxon>Geobacterales</taxon>
        <taxon>Geobacteraceae</taxon>
        <taxon>Geomonas</taxon>
    </lineage>
</organism>
<evidence type="ECO:0000256" key="2">
    <source>
        <dbReference type="ARBA" id="ARBA00023315"/>
    </source>
</evidence>
<dbReference type="CDD" id="cd03354">
    <property type="entry name" value="LbH_SAT"/>
    <property type="match status" value="1"/>
</dbReference>
<keyword evidence="2" id="KW-0012">Acyltransferase</keyword>
<accession>A0ABX8JDJ5</accession>
<name>A0ABX8JDJ5_9BACT</name>
<protein>
    <recommendedName>
        <fullName evidence="5">Serine acetyltransferase</fullName>
    </recommendedName>
</protein>
<dbReference type="InterPro" id="IPR018357">
    <property type="entry name" value="Hexapep_transf_CS"/>
</dbReference>
<evidence type="ECO:0000256" key="1">
    <source>
        <dbReference type="ARBA" id="ARBA00022679"/>
    </source>
</evidence>
<gene>
    <name evidence="3" type="ORF">KP005_10615</name>
</gene>
<reference evidence="3 4" key="1">
    <citation type="submission" date="2021-06" db="EMBL/GenBank/DDBJ databases">
        <title>Gemonas diversity in paddy soil.</title>
        <authorList>
            <person name="Liu G."/>
        </authorList>
    </citation>
    <scope>NUCLEOTIDE SEQUENCE [LARGE SCALE GENOMIC DNA]</scope>
    <source>
        <strain evidence="3 4">RG29</strain>
    </source>
</reference>
<evidence type="ECO:0000313" key="4">
    <source>
        <dbReference type="Proteomes" id="UP000683493"/>
    </source>
</evidence>
<dbReference type="PANTHER" id="PTHR42811">
    <property type="entry name" value="SERINE ACETYLTRANSFERASE"/>
    <property type="match status" value="1"/>
</dbReference>
<dbReference type="InterPro" id="IPR045304">
    <property type="entry name" value="LbH_SAT"/>
</dbReference>
<dbReference type="PROSITE" id="PS00101">
    <property type="entry name" value="HEXAPEP_TRANSFERASES"/>
    <property type="match status" value="1"/>
</dbReference>
<dbReference type="EMBL" id="CP076724">
    <property type="protein sequence ID" value="QWV95848.1"/>
    <property type="molecule type" value="Genomic_DNA"/>
</dbReference>
<dbReference type="Proteomes" id="UP000683493">
    <property type="component" value="Chromosome"/>
</dbReference>